<feature type="compositionally biased region" description="Polar residues" evidence="1">
    <location>
        <begin position="754"/>
        <end position="769"/>
    </location>
</feature>
<proteinExistence type="predicted"/>
<comment type="caution">
    <text evidence="3">The sequence shown here is derived from an EMBL/GenBank/DDBJ whole genome shotgun (WGS) entry which is preliminary data.</text>
</comment>
<feature type="compositionally biased region" description="Polar residues" evidence="1">
    <location>
        <begin position="350"/>
        <end position="364"/>
    </location>
</feature>
<feature type="compositionally biased region" description="Polar residues" evidence="1">
    <location>
        <begin position="1484"/>
        <end position="1522"/>
    </location>
</feature>
<gene>
    <name evidence="3" type="ORF">KP79_PYT20276</name>
</gene>
<feature type="region of interest" description="Disordered" evidence="1">
    <location>
        <begin position="1331"/>
        <end position="1545"/>
    </location>
</feature>
<evidence type="ECO:0008006" key="5">
    <source>
        <dbReference type="Google" id="ProtNLM"/>
    </source>
</evidence>
<feature type="region of interest" description="Disordered" evidence="1">
    <location>
        <begin position="471"/>
        <end position="495"/>
    </location>
</feature>
<keyword evidence="2" id="KW-0732">Signal</keyword>
<protein>
    <recommendedName>
        <fullName evidence="5">Serine-rich adhesin for platelets</fullName>
    </recommendedName>
</protein>
<feature type="compositionally biased region" description="Low complexity" evidence="1">
    <location>
        <begin position="1463"/>
        <end position="1479"/>
    </location>
</feature>
<feature type="compositionally biased region" description="Low complexity" evidence="1">
    <location>
        <begin position="471"/>
        <end position="483"/>
    </location>
</feature>
<feature type="region of interest" description="Disordered" evidence="1">
    <location>
        <begin position="923"/>
        <end position="1129"/>
    </location>
</feature>
<feature type="compositionally biased region" description="Low complexity" evidence="1">
    <location>
        <begin position="1606"/>
        <end position="1618"/>
    </location>
</feature>
<evidence type="ECO:0000313" key="4">
    <source>
        <dbReference type="Proteomes" id="UP000242188"/>
    </source>
</evidence>
<feature type="region of interest" description="Disordered" evidence="1">
    <location>
        <begin position="1599"/>
        <end position="1620"/>
    </location>
</feature>
<feature type="region of interest" description="Disordered" evidence="1">
    <location>
        <begin position="327"/>
        <end position="378"/>
    </location>
</feature>
<feature type="compositionally biased region" description="Low complexity" evidence="1">
    <location>
        <begin position="1331"/>
        <end position="1342"/>
    </location>
</feature>
<feature type="compositionally biased region" description="Polar residues" evidence="1">
    <location>
        <begin position="662"/>
        <end position="677"/>
    </location>
</feature>
<dbReference type="Proteomes" id="UP000242188">
    <property type="component" value="Unassembled WGS sequence"/>
</dbReference>
<feature type="compositionally biased region" description="Polar residues" evidence="1">
    <location>
        <begin position="1760"/>
        <end position="1777"/>
    </location>
</feature>
<feature type="compositionally biased region" description="Low complexity" evidence="1">
    <location>
        <begin position="1064"/>
        <end position="1084"/>
    </location>
</feature>
<feature type="compositionally biased region" description="Basic residues" evidence="1">
    <location>
        <begin position="331"/>
        <end position="349"/>
    </location>
</feature>
<feature type="compositionally biased region" description="Polar residues" evidence="1">
    <location>
        <begin position="1377"/>
        <end position="1436"/>
    </location>
</feature>
<feature type="signal peptide" evidence="2">
    <location>
        <begin position="1"/>
        <end position="17"/>
    </location>
</feature>
<organism evidence="3 4">
    <name type="scientific">Mizuhopecten yessoensis</name>
    <name type="common">Japanese scallop</name>
    <name type="synonym">Patinopecten yessoensis</name>
    <dbReference type="NCBI Taxonomy" id="6573"/>
    <lineage>
        <taxon>Eukaryota</taxon>
        <taxon>Metazoa</taxon>
        <taxon>Spiralia</taxon>
        <taxon>Lophotrochozoa</taxon>
        <taxon>Mollusca</taxon>
        <taxon>Bivalvia</taxon>
        <taxon>Autobranchia</taxon>
        <taxon>Pteriomorphia</taxon>
        <taxon>Pectinida</taxon>
        <taxon>Pectinoidea</taxon>
        <taxon>Pectinidae</taxon>
        <taxon>Mizuhopecten</taxon>
    </lineage>
</organism>
<dbReference type="STRING" id="6573.A0A210R2D9"/>
<feature type="compositionally biased region" description="Polar residues" evidence="1">
    <location>
        <begin position="484"/>
        <end position="495"/>
    </location>
</feature>
<accession>A0A210R2D9</accession>
<feature type="compositionally biased region" description="Low complexity" evidence="1">
    <location>
        <begin position="950"/>
        <end position="961"/>
    </location>
</feature>
<sequence>MMRVYLVALCLVLRVNGQPFQYMRPAPPATQRFVSFPTFSSNQPMNMLNSPVFRYISRPPGITKQFRTFQPGNMQAFSPLVQRISTFTPAAVTFPNSQITGQSSHMRQFASHGYPLVGSNTNLGFGGVSARALPPTRNGGTWKVAIPANFRSMITSAASSIGPSQSESLFTGQEGTGSTSESQFIGQAGASIGTSGDFTSRGFTDTGIVPNNGLTSDQVSISGNGVVDQSGSTGLADGFSITDFTSSSANNIRSDGFSGTDIAPSSVNNIGSDDFSGIDNTASAVNNISPEIQDANYSIKRKASSATESKARKRLELKMKLERLKEERAAKKAAKRAARKAAKKAKHSTSRVATASTILGPSSNRHGHTSFTQSSSTFSSKDISSLRSKLKSGEIQLTPQVLANLMSLGKSYGLDAKTTQEIITDLIKSMKAGTFNIRSSGFNAEEASSFKQLHEKSLLLLASIAAHDAQSQPSSSTSHSLRSTNHQSRGTQGGNTNNFINILMGLGSQNGNSQRSSSFGSSGMNAEVIALLSQMQQSSVNPAVGSVQDSRQNELIALLKQLQMSQAGLSTGSGSTLGSAGETADIQSLLNQLAGATQVTSSAQGSAGENSDLAALLGVLQRSQSGTSIRADAAKGIWEQQVLTDLLSRTGQETGINDHQHITNSQLNSNGRQQPSDINGHGSVQGSWSSTSSSSLNSGSTTGGSAGTAQVPDLGFQKGSSDVGGDLSALLTQLQLTQTGTSSTQGGTNEHQHITNSQLTSNGRQQPSDINGHGSVQGSWSSTSSSSLNSGSTLGASAGTAQVPDLGFQKGSSDVGGDLSALLTQLQLTQTGTSSTQGSQLGGTLPNANVQNGQIGLAAGSSTANSEAEIMKLFEQLSQSGDGVSDAKLVSLIERLSQLQKGVSQGSISEGQQSTRNGIISRVSTLSSGPTQGSISDGTGESSGNSIHGSSFWKSQSGSSSHADRNGHHASSTKHISTNHGSHQGLESTGNQGTVNIITSTFTSQTGASSPDSGRSLTQNSLSNLNAGTHQGTGRSPASSSSSLSKIYRQTISNSNKGKASAQSSSKSRSSNKSSRSSKSSRTSKSSKRSRSSSERKSSSSKKRRTNTSEEVMKRTNRRQGSSKYNEHILLYNKGQRKRVRLSDLETKLRPLVSQKSDGLSEKEIQKVIDDIVYKLRMESAKRMQNEEADSFHLESTTLDGNRHLEFGHPMVTRAGVSGFQKNEGGQSAISNFEPSSMLLSTLATLVNHRDGGGIAQGSTTGTASASETTNIAGADNSGAATGISKPSGFLDSFFPVTQGQTGPSADPQYAGKMSAAEAFRIAAMSSLIGGSSVPTTPTTGGQTANTNSGSKTITTVTSTTGTNSGSAAGATGGSPKITNSGSMTSHTSGTNKASTNTIGSLDLSSIGASEPTQQAKQTSNVNTHETIITQTGIETSRSSQGSGGGIGSLDLSGIGPTSNIPAASSNQANMASSTSTSQLERFITSQNNQGPAGTMGGQEQRSSSQTNMISSAGGPTSNQEPNPRPYRPSGTAAATGAIANQGKTQRASELIDLIIANEMDTRNSIGGSSANQGMSGSVGNQARNDRLASAITDMITSNNALPSDTHTTTSIKMTTKGNTGGLSAAEPIYTTNTGSGANGGAAQNTLDQTSRTAAALTDIITTANSPAGPNHSNNMASVLADLIATSPQYKQGTGTGGANTNSHRNVASMFASAHSSGTGHEMAGHGVTHNMAGAGANLNMAGGNLNTVGFRTNPDYNRAVSSTNGQATQGSPTPVV</sequence>
<feature type="region of interest" description="Disordered" evidence="1">
    <location>
        <begin position="162"/>
        <end position="182"/>
    </location>
</feature>
<evidence type="ECO:0000313" key="3">
    <source>
        <dbReference type="EMBL" id="OWF55169.1"/>
    </source>
</evidence>
<feature type="compositionally biased region" description="Low complexity" evidence="1">
    <location>
        <begin position="369"/>
        <end position="378"/>
    </location>
</feature>
<evidence type="ECO:0000256" key="2">
    <source>
        <dbReference type="SAM" id="SignalP"/>
    </source>
</evidence>
<reference evidence="3 4" key="1">
    <citation type="journal article" date="2017" name="Nat. Ecol. Evol.">
        <title>Scallop genome provides insights into evolution of bilaterian karyotype and development.</title>
        <authorList>
            <person name="Wang S."/>
            <person name="Zhang J."/>
            <person name="Jiao W."/>
            <person name="Li J."/>
            <person name="Xun X."/>
            <person name="Sun Y."/>
            <person name="Guo X."/>
            <person name="Huan P."/>
            <person name="Dong B."/>
            <person name="Zhang L."/>
            <person name="Hu X."/>
            <person name="Sun X."/>
            <person name="Wang J."/>
            <person name="Zhao C."/>
            <person name="Wang Y."/>
            <person name="Wang D."/>
            <person name="Huang X."/>
            <person name="Wang R."/>
            <person name="Lv J."/>
            <person name="Li Y."/>
            <person name="Zhang Z."/>
            <person name="Liu B."/>
            <person name="Lu W."/>
            <person name="Hui Y."/>
            <person name="Liang J."/>
            <person name="Zhou Z."/>
            <person name="Hou R."/>
            <person name="Li X."/>
            <person name="Liu Y."/>
            <person name="Li H."/>
            <person name="Ning X."/>
            <person name="Lin Y."/>
            <person name="Zhao L."/>
            <person name="Xing Q."/>
            <person name="Dou J."/>
            <person name="Li Y."/>
            <person name="Mao J."/>
            <person name="Guo H."/>
            <person name="Dou H."/>
            <person name="Li T."/>
            <person name="Mu C."/>
            <person name="Jiang W."/>
            <person name="Fu Q."/>
            <person name="Fu X."/>
            <person name="Miao Y."/>
            <person name="Liu J."/>
            <person name="Yu Q."/>
            <person name="Li R."/>
            <person name="Liao H."/>
            <person name="Li X."/>
            <person name="Kong Y."/>
            <person name="Jiang Z."/>
            <person name="Chourrout D."/>
            <person name="Li R."/>
            <person name="Bao Z."/>
        </authorList>
    </citation>
    <scope>NUCLEOTIDE SEQUENCE [LARGE SCALE GENOMIC DNA]</scope>
    <source>
        <strain evidence="3 4">PY_sf001</strain>
    </source>
</reference>
<feature type="compositionally biased region" description="Low complexity" evidence="1">
    <location>
        <begin position="739"/>
        <end position="748"/>
    </location>
</feature>
<dbReference type="EMBL" id="NEDP02000751">
    <property type="protein sequence ID" value="OWF55169.1"/>
    <property type="molecule type" value="Genomic_DNA"/>
</dbReference>
<feature type="compositionally biased region" description="Polar residues" evidence="1">
    <location>
        <begin position="1048"/>
        <end position="1063"/>
    </location>
</feature>
<feature type="region of interest" description="Disordered" evidence="1">
    <location>
        <begin position="739"/>
        <end position="796"/>
    </location>
</feature>
<feature type="compositionally biased region" description="Low complexity" evidence="1">
    <location>
        <begin position="1349"/>
        <end position="1370"/>
    </location>
</feature>
<name>A0A210R2D9_MIZYE</name>
<feature type="compositionally biased region" description="Polar residues" evidence="1">
    <location>
        <begin position="969"/>
        <end position="1034"/>
    </location>
</feature>
<feature type="compositionally biased region" description="Polar residues" evidence="1">
    <location>
        <begin position="923"/>
        <end position="949"/>
    </location>
</feature>
<feature type="compositionally biased region" description="Low complexity" evidence="1">
    <location>
        <begin position="1036"/>
        <end position="1045"/>
    </location>
</feature>
<feature type="region of interest" description="Disordered" evidence="1">
    <location>
        <begin position="662"/>
        <end position="720"/>
    </location>
</feature>
<feature type="compositionally biased region" description="Low complexity" evidence="1">
    <location>
        <begin position="774"/>
        <end position="796"/>
    </location>
</feature>
<feature type="region of interest" description="Disordered" evidence="1">
    <location>
        <begin position="1757"/>
        <end position="1777"/>
    </location>
</feature>
<dbReference type="OrthoDB" id="10685416at2759"/>
<evidence type="ECO:0000256" key="1">
    <source>
        <dbReference type="SAM" id="MobiDB-lite"/>
    </source>
</evidence>
<feature type="compositionally biased region" description="Low complexity" evidence="1">
    <location>
        <begin position="682"/>
        <end position="700"/>
    </location>
</feature>
<keyword evidence="4" id="KW-1185">Reference proteome</keyword>
<feature type="chain" id="PRO_5012758448" description="Serine-rich adhesin for platelets" evidence="2">
    <location>
        <begin position="18"/>
        <end position="1777"/>
    </location>
</feature>